<dbReference type="Proteomes" id="UP000305778">
    <property type="component" value="Unassembled WGS sequence"/>
</dbReference>
<keyword evidence="3" id="KW-1185">Reference proteome</keyword>
<gene>
    <name evidence="2" type="ORF">FCI23_00125</name>
</gene>
<dbReference type="SMART" id="SM00530">
    <property type="entry name" value="HTH_XRE"/>
    <property type="match status" value="1"/>
</dbReference>
<dbReference type="SUPFAM" id="SSF47413">
    <property type="entry name" value="lambda repressor-like DNA-binding domains"/>
    <property type="match status" value="1"/>
</dbReference>
<dbReference type="EMBL" id="SUMC01000001">
    <property type="protein sequence ID" value="TKA13189.1"/>
    <property type="molecule type" value="Genomic_DNA"/>
</dbReference>
<dbReference type="AlphaFoldDB" id="A0A4V5N0S7"/>
<feature type="domain" description="HTH cro/C1-type" evidence="1">
    <location>
        <begin position="21"/>
        <end position="73"/>
    </location>
</feature>
<dbReference type="PROSITE" id="PS50943">
    <property type="entry name" value="HTH_CROC1"/>
    <property type="match status" value="1"/>
</dbReference>
<dbReference type="RefSeq" id="WP_136721349.1">
    <property type="nucleotide sequence ID" value="NZ_SUMC01000001.1"/>
</dbReference>
<organism evidence="2 3">
    <name type="scientific">Actinacidiphila oryziradicis</name>
    <dbReference type="NCBI Taxonomy" id="2571141"/>
    <lineage>
        <taxon>Bacteria</taxon>
        <taxon>Bacillati</taxon>
        <taxon>Actinomycetota</taxon>
        <taxon>Actinomycetes</taxon>
        <taxon>Kitasatosporales</taxon>
        <taxon>Streptomycetaceae</taxon>
        <taxon>Actinacidiphila</taxon>
    </lineage>
</organism>
<sequence>MAAEIRMRRTPPAGLGPMLGAARMRRGWRMREAARLLELSPSYLFDLEAGRRCPSVTVARQLADGLGLDETERAQLLAATVDDAGRDHPARHSV</sequence>
<proteinExistence type="predicted"/>
<dbReference type="OrthoDB" id="4330807at2"/>
<accession>A0A4V5N0S7</accession>
<dbReference type="Gene3D" id="1.10.260.40">
    <property type="entry name" value="lambda repressor-like DNA-binding domains"/>
    <property type="match status" value="1"/>
</dbReference>
<comment type="caution">
    <text evidence="2">The sequence shown here is derived from an EMBL/GenBank/DDBJ whole genome shotgun (WGS) entry which is preliminary data.</text>
</comment>
<dbReference type="InterPro" id="IPR010982">
    <property type="entry name" value="Lambda_DNA-bd_dom_sf"/>
</dbReference>
<name>A0A4V5N0S7_9ACTN</name>
<dbReference type="InterPro" id="IPR001387">
    <property type="entry name" value="Cro/C1-type_HTH"/>
</dbReference>
<reference evidence="2 3" key="1">
    <citation type="submission" date="2019-04" db="EMBL/GenBank/DDBJ databases">
        <title>Streptomyces oryziradicis sp. nov., a novel actinomycete isolated from rhizosphere soil of rice (Oryza sativa L.).</title>
        <authorList>
            <person name="Li C."/>
        </authorList>
    </citation>
    <scope>NUCLEOTIDE SEQUENCE [LARGE SCALE GENOMIC DNA]</scope>
    <source>
        <strain evidence="2 3">NEAU-C40</strain>
    </source>
</reference>
<dbReference type="Pfam" id="PF13560">
    <property type="entry name" value="HTH_31"/>
    <property type="match status" value="1"/>
</dbReference>
<evidence type="ECO:0000313" key="2">
    <source>
        <dbReference type="EMBL" id="TKA13189.1"/>
    </source>
</evidence>
<dbReference type="CDD" id="cd00093">
    <property type="entry name" value="HTH_XRE"/>
    <property type="match status" value="1"/>
</dbReference>
<dbReference type="GO" id="GO:0003677">
    <property type="term" value="F:DNA binding"/>
    <property type="evidence" value="ECO:0007669"/>
    <property type="project" value="InterPro"/>
</dbReference>
<protein>
    <submittedName>
        <fullName evidence="2">Helix-turn-helix transcriptional regulator</fullName>
    </submittedName>
</protein>
<evidence type="ECO:0000313" key="3">
    <source>
        <dbReference type="Proteomes" id="UP000305778"/>
    </source>
</evidence>
<evidence type="ECO:0000259" key="1">
    <source>
        <dbReference type="PROSITE" id="PS50943"/>
    </source>
</evidence>